<dbReference type="PANTHER" id="PTHR30024">
    <property type="entry name" value="ALIPHATIC SULFONATES-BINDING PROTEIN-RELATED"/>
    <property type="match status" value="1"/>
</dbReference>
<dbReference type="EMBL" id="QOIL01000026">
    <property type="protein sequence ID" value="RCG23411.1"/>
    <property type="molecule type" value="Genomic_DNA"/>
</dbReference>
<dbReference type="Pfam" id="PF09084">
    <property type="entry name" value="NMT1"/>
    <property type="match status" value="1"/>
</dbReference>
<evidence type="ECO:0000313" key="4">
    <source>
        <dbReference type="Proteomes" id="UP000253094"/>
    </source>
</evidence>
<evidence type="ECO:0000313" key="3">
    <source>
        <dbReference type="EMBL" id="RCG23411.1"/>
    </source>
</evidence>
<reference evidence="3 4" key="1">
    <citation type="submission" date="2018-06" db="EMBL/GenBank/DDBJ databases">
        <title>Sphaerisporangium craniellae sp. nov., isolated from a marine sponge in the South China Sea.</title>
        <authorList>
            <person name="Li L."/>
        </authorList>
    </citation>
    <scope>NUCLEOTIDE SEQUENCE [LARGE SCALE GENOMIC DNA]</scope>
    <source>
        <strain evidence="3 4">CCTCC AA 208026</strain>
    </source>
</reference>
<comment type="caution">
    <text evidence="3">The sequence shown here is derived from an EMBL/GenBank/DDBJ whole genome shotgun (WGS) entry which is preliminary data.</text>
</comment>
<feature type="domain" description="SsuA/THI5-like" evidence="2">
    <location>
        <begin position="31"/>
        <end position="222"/>
    </location>
</feature>
<dbReference type="Proteomes" id="UP000253094">
    <property type="component" value="Unassembled WGS sequence"/>
</dbReference>
<organism evidence="3 4">
    <name type="scientific">Sphaerisporangium album</name>
    <dbReference type="NCBI Taxonomy" id="509200"/>
    <lineage>
        <taxon>Bacteria</taxon>
        <taxon>Bacillati</taxon>
        <taxon>Actinomycetota</taxon>
        <taxon>Actinomycetes</taxon>
        <taxon>Streptosporangiales</taxon>
        <taxon>Streptosporangiaceae</taxon>
        <taxon>Sphaerisporangium</taxon>
    </lineage>
</organism>
<evidence type="ECO:0000256" key="1">
    <source>
        <dbReference type="SAM" id="MobiDB-lite"/>
    </source>
</evidence>
<proteinExistence type="predicted"/>
<name>A0A367EZG1_9ACTN</name>
<gene>
    <name evidence="3" type="ORF">DQ384_34205</name>
</gene>
<sequence>MTIRIGVHNGNPSLFFLARLEHVLDTFDEPLELYFYGDGTRTARLLAEGTIDIGGTGSTPPLIAQADGLPLVYVAASAPRPGHGALVTAVPGPDGGVHTVADLRGKPVAFAEGSWHTHFLAELLDGAGLAYQDVEPRAPGPKTADLLRKGEVAAWVAQGADLVRAEASPDLVVLAGTAGVVPDRSVFFTRPDFAATRPRAVAALAGALRQADEWVKANPREAAHLAEEALGGSVDAWEVALARFPWRLEPITPRFLDEQQEAADILYAQNLLRRPIDVSEAANPDLAPVVAEALTAVAGRGETPADKRRVRIGSARSRSRRGMNAAVAHRSQRA</sequence>
<dbReference type="PANTHER" id="PTHR30024:SF42">
    <property type="entry name" value="ALIPHATIC SULFONATES-BINDING PROTEIN-RELATED"/>
    <property type="match status" value="1"/>
</dbReference>
<keyword evidence="4" id="KW-1185">Reference proteome</keyword>
<feature type="region of interest" description="Disordered" evidence="1">
    <location>
        <begin position="313"/>
        <end position="334"/>
    </location>
</feature>
<protein>
    <submittedName>
        <fullName evidence="3">Sulfonate ABC transporter substrate-binding protein</fullName>
    </submittedName>
</protein>
<dbReference type="InterPro" id="IPR015168">
    <property type="entry name" value="SsuA/THI5"/>
</dbReference>
<dbReference type="OrthoDB" id="506623at2"/>
<dbReference type="SUPFAM" id="SSF53850">
    <property type="entry name" value="Periplasmic binding protein-like II"/>
    <property type="match status" value="1"/>
</dbReference>
<evidence type="ECO:0000259" key="2">
    <source>
        <dbReference type="Pfam" id="PF09084"/>
    </source>
</evidence>
<dbReference type="Gene3D" id="3.40.190.10">
    <property type="entry name" value="Periplasmic binding protein-like II"/>
    <property type="match status" value="2"/>
</dbReference>
<dbReference type="AlphaFoldDB" id="A0A367EZG1"/>
<accession>A0A367EZG1</accession>
<dbReference type="RefSeq" id="WP_114033013.1">
    <property type="nucleotide sequence ID" value="NZ_QOIL01000026.1"/>
</dbReference>